<proteinExistence type="predicted"/>
<dbReference type="GO" id="GO:0005829">
    <property type="term" value="C:cytosol"/>
    <property type="evidence" value="ECO:0007669"/>
    <property type="project" value="TreeGrafter"/>
</dbReference>
<dbReference type="Proteomes" id="UP000198942">
    <property type="component" value="Unassembled WGS sequence"/>
</dbReference>
<dbReference type="EMBL" id="FOCL01000014">
    <property type="protein sequence ID" value="SEO84110.1"/>
    <property type="molecule type" value="Genomic_DNA"/>
</dbReference>
<name>A0A1H8SZA9_9SPHI</name>
<keyword evidence="1" id="KW-0238">DNA-binding</keyword>
<evidence type="ECO:0000313" key="3">
    <source>
        <dbReference type="EMBL" id="SEO84110.1"/>
    </source>
</evidence>
<protein>
    <submittedName>
        <fullName evidence="3">Helix-turn-helix domain-containing protein</fullName>
    </submittedName>
</protein>
<sequence length="77" mass="8832">MPSLDEQDGVIAFGKNVRRIRKEKNLTMEELANIAEIEISQIYRIENAKRNIRLSTVFTIAKALGVDPHVLFMNTPY</sequence>
<dbReference type="InterPro" id="IPR050807">
    <property type="entry name" value="TransReg_Diox_bact_type"/>
</dbReference>
<evidence type="ECO:0000259" key="2">
    <source>
        <dbReference type="PROSITE" id="PS50943"/>
    </source>
</evidence>
<dbReference type="Gene3D" id="1.10.260.40">
    <property type="entry name" value="lambda repressor-like DNA-binding domains"/>
    <property type="match status" value="1"/>
</dbReference>
<dbReference type="GO" id="GO:0003677">
    <property type="term" value="F:DNA binding"/>
    <property type="evidence" value="ECO:0007669"/>
    <property type="project" value="UniProtKB-KW"/>
</dbReference>
<keyword evidence="4" id="KW-1185">Reference proteome</keyword>
<feature type="domain" description="HTH cro/C1-type" evidence="2">
    <location>
        <begin position="17"/>
        <end position="71"/>
    </location>
</feature>
<evidence type="ECO:0000256" key="1">
    <source>
        <dbReference type="ARBA" id="ARBA00023125"/>
    </source>
</evidence>
<organism evidence="3 4">
    <name type="scientific">Mucilaginibacter gossypiicola</name>
    <dbReference type="NCBI Taxonomy" id="551995"/>
    <lineage>
        <taxon>Bacteria</taxon>
        <taxon>Pseudomonadati</taxon>
        <taxon>Bacteroidota</taxon>
        <taxon>Sphingobacteriia</taxon>
        <taxon>Sphingobacteriales</taxon>
        <taxon>Sphingobacteriaceae</taxon>
        <taxon>Mucilaginibacter</taxon>
    </lineage>
</organism>
<dbReference type="CDD" id="cd00093">
    <property type="entry name" value="HTH_XRE"/>
    <property type="match status" value="1"/>
</dbReference>
<dbReference type="OrthoDB" id="680346at2"/>
<dbReference type="PANTHER" id="PTHR46797">
    <property type="entry name" value="HTH-TYPE TRANSCRIPTIONAL REGULATOR"/>
    <property type="match status" value="1"/>
</dbReference>
<dbReference type="STRING" id="551995.SAMN05192574_11434"/>
<dbReference type="PROSITE" id="PS50943">
    <property type="entry name" value="HTH_CROC1"/>
    <property type="match status" value="1"/>
</dbReference>
<dbReference type="Pfam" id="PF01381">
    <property type="entry name" value="HTH_3"/>
    <property type="match status" value="1"/>
</dbReference>
<dbReference type="SMART" id="SM00530">
    <property type="entry name" value="HTH_XRE"/>
    <property type="match status" value="1"/>
</dbReference>
<dbReference type="PANTHER" id="PTHR46797:SF1">
    <property type="entry name" value="METHYLPHOSPHONATE SYNTHASE"/>
    <property type="match status" value="1"/>
</dbReference>
<dbReference type="AlphaFoldDB" id="A0A1H8SZA9"/>
<dbReference type="RefSeq" id="WP_091219474.1">
    <property type="nucleotide sequence ID" value="NZ_FOCL01000014.1"/>
</dbReference>
<dbReference type="InterPro" id="IPR001387">
    <property type="entry name" value="Cro/C1-type_HTH"/>
</dbReference>
<evidence type="ECO:0000313" key="4">
    <source>
        <dbReference type="Proteomes" id="UP000198942"/>
    </source>
</evidence>
<accession>A0A1H8SZA9</accession>
<dbReference type="SUPFAM" id="SSF47413">
    <property type="entry name" value="lambda repressor-like DNA-binding domains"/>
    <property type="match status" value="1"/>
</dbReference>
<dbReference type="GO" id="GO:0003700">
    <property type="term" value="F:DNA-binding transcription factor activity"/>
    <property type="evidence" value="ECO:0007669"/>
    <property type="project" value="TreeGrafter"/>
</dbReference>
<reference evidence="4" key="1">
    <citation type="submission" date="2016-10" db="EMBL/GenBank/DDBJ databases">
        <authorList>
            <person name="Varghese N."/>
            <person name="Submissions S."/>
        </authorList>
    </citation>
    <scope>NUCLEOTIDE SEQUENCE [LARGE SCALE GENOMIC DNA]</scope>
    <source>
        <strain evidence="4">Gh-48</strain>
    </source>
</reference>
<gene>
    <name evidence="3" type="ORF">SAMN05192574_11434</name>
</gene>
<dbReference type="InterPro" id="IPR010982">
    <property type="entry name" value="Lambda_DNA-bd_dom_sf"/>
</dbReference>